<dbReference type="PROSITE" id="PS51257">
    <property type="entry name" value="PROKAR_LIPOPROTEIN"/>
    <property type="match status" value="1"/>
</dbReference>
<proteinExistence type="predicted"/>
<dbReference type="OrthoDB" id="4942702at2"/>
<feature type="compositionally biased region" description="Low complexity" evidence="1">
    <location>
        <begin position="69"/>
        <end position="78"/>
    </location>
</feature>
<dbReference type="RefSeq" id="WP_133402477.1">
    <property type="nucleotide sequence ID" value="NZ_SMTK01000001.1"/>
</dbReference>
<evidence type="ECO:0000313" key="3">
    <source>
        <dbReference type="Proteomes" id="UP000295411"/>
    </source>
</evidence>
<keyword evidence="3" id="KW-1185">Reference proteome</keyword>
<protein>
    <submittedName>
        <fullName evidence="2">Uncharacterized protein</fullName>
    </submittedName>
</protein>
<organism evidence="2 3">
    <name type="scientific">Arthrobacter crusticola</name>
    <dbReference type="NCBI Taxonomy" id="2547960"/>
    <lineage>
        <taxon>Bacteria</taxon>
        <taxon>Bacillati</taxon>
        <taxon>Actinomycetota</taxon>
        <taxon>Actinomycetes</taxon>
        <taxon>Micrococcales</taxon>
        <taxon>Micrococcaceae</taxon>
        <taxon>Arthrobacter</taxon>
    </lineage>
</organism>
<accession>A0A4R5U320</accession>
<dbReference type="EMBL" id="SMTK01000001">
    <property type="protein sequence ID" value="TDK28066.1"/>
    <property type="molecule type" value="Genomic_DNA"/>
</dbReference>
<feature type="compositionally biased region" description="Low complexity" evidence="1">
    <location>
        <begin position="51"/>
        <end position="61"/>
    </location>
</feature>
<comment type="caution">
    <text evidence="2">The sequence shown here is derived from an EMBL/GenBank/DDBJ whole genome shotgun (WGS) entry which is preliminary data.</text>
</comment>
<evidence type="ECO:0000256" key="1">
    <source>
        <dbReference type="SAM" id="MobiDB-lite"/>
    </source>
</evidence>
<evidence type="ECO:0000313" key="2">
    <source>
        <dbReference type="EMBL" id="TDK28066.1"/>
    </source>
</evidence>
<dbReference type="Proteomes" id="UP000295411">
    <property type="component" value="Unassembled WGS sequence"/>
</dbReference>
<gene>
    <name evidence="2" type="ORF">E2F48_02915</name>
</gene>
<sequence>MTAPPARIKAPGARTVPVAAALLLGAAVALSGCGRLAEQIDAAESQPPTAPAAGPLATAPVVPSPSPVPATSAAAPSSAPAPPPTPVPTKAPELSLTQSQQSLPAEVVKACGSMLTGTLPERLPAAEAGACVEASMRAGTGALQSLSTRATGLPAGEHTAALSTAPEFGLHLRNEEHGVEVIVSGGEGYLLTPKGGTPADPEGGPEERFAAVLVEAASATADPAAVGALLADSGEFLVTPRSERDGMLYTRLSAVSGPELQGVKMATLDIELDELMRPAHLSVSGFEHEILTSVEVGFSKWGTPQVVTPPALAQLGGLR</sequence>
<name>A0A4R5U320_9MICC</name>
<feature type="compositionally biased region" description="Pro residues" evidence="1">
    <location>
        <begin position="79"/>
        <end position="89"/>
    </location>
</feature>
<reference evidence="2 3" key="1">
    <citation type="submission" date="2019-03" db="EMBL/GenBank/DDBJ databases">
        <title>Arthrobacter sp. nov., an bacterium isolated from biocrust in Mu Us Desert.</title>
        <authorList>
            <person name="Lixiong L."/>
        </authorList>
    </citation>
    <scope>NUCLEOTIDE SEQUENCE [LARGE SCALE GENOMIC DNA]</scope>
    <source>
        <strain evidence="2 3">SLN-3</strain>
    </source>
</reference>
<dbReference type="AlphaFoldDB" id="A0A4R5U320"/>
<feature type="region of interest" description="Disordered" evidence="1">
    <location>
        <begin position="41"/>
        <end position="101"/>
    </location>
</feature>